<keyword evidence="5" id="KW-1185">Reference proteome</keyword>
<proteinExistence type="predicted"/>
<accession>A0A1Y1XFK3</accession>
<name>A0A1Y1XFK3_9FUNG</name>
<comment type="caution">
    <text evidence="4">The sequence shown here is derived from an EMBL/GenBank/DDBJ whole genome shotgun (WGS) entry which is preliminary data.</text>
</comment>
<sequence>MKINKINILSTLCFAINQISQSNAQASSQNQTQSISQTQTQPQSISQAKGSITDEQLNSFKFGSPQFRLAIIGDSGSESRAKKPMGLSTYDALLHLGDFDYSCKPDAYFENILPSSRSFEFMGILGNHEGASECGDDGHAKFKSNVYHEMEKNKEAKCEFSSSRCMWVCIYKNMRILGLTAGVNGCDKRDVQLSFLKSHLEGATEDWKICAWHFYDKYFHTGKYPDDGNIVSGSGESFYDYCRKQGAIIFSAHDHVYARTRVMSQFSDPTIDKFDSKPDENIVQIREGATIDILNGAGGWEMYIEQGKHKDFEWWQKKYAKGSHNENEHKYGGLFCNFNVGGNSKKAYCEFLRVGSDEKPFDTFTIYKNASPGNVTYSQIDDEFINEKIKAYKIENNIVDETNNAVDGSVAKSMNTKDNSNNSNSGSKDNNNNGTLFTRKNITIGGSVCAALVVIGSGVLIFSKSNKKVTDDTKLEIKDRQPNEGYQFNAVNINGQNSYDDSFTLLPTPEVISPLPEQFSFYHSNSMKRDYGNYDRKLELESPTSYTTNDSIPLVNNKRYRDNNNYFPSSSSSRNKQYNNNKYDKYW</sequence>
<feature type="compositionally biased region" description="Polar residues" evidence="1">
    <location>
        <begin position="563"/>
        <end position="574"/>
    </location>
</feature>
<feature type="region of interest" description="Disordered" evidence="1">
    <location>
        <begin position="544"/>
        <end position="587"/>
    </location>
</feature>
<evidence type="ECO:0000256" key="1">
    <source>
        <dbReference type="SAM" id="MobiDB-lite"/>
    </source>
</evidence>
<dbReference type="Proteomes" id="UP000193944">
    <property type="component" value="Unassembled WGS sequence"/>
</dbReference>
<gene>
    <name evidence="4" type="ORF">BCR32DRAFT_291305</name>
</gene>
<reference evidence="4 5" key="2">
    <citation type="submission" date="2016-08" db="EMBL/GenBank/DDBJ databases">
        <title>Pervasive Adenine N6-methylation of Active Genes in Fungi.</title>
        <authorList>
            <consortium name="DOE Joint Genome Institute"/>
            <person name="Mondo S.J."/>
            <person name="Dannebaum R.O."/>
            <person name="Kuo R.C."/>
            <person name="Labutti K."/>
            <person name="Haridas S."/>
            <person name="Kuo A."/>
            <person name="Salamov A."/>
            <person name="Ahrendt S.R."/>
            <person name="Lipzen A."/>
            <person name="Sullivan W."/>
            <person name="Andreopoulos W.B."/>
            <person name="Clum A."/>
            <person name="Lindquist E."/>
            <person name="Daum C."/>
            <person name="Ramamoorthy G.K."/>
            <person name="Gryganskyi A."/>
            <person name="Culley D."/>
            <person name="Magnuson J.K."/>
            <person name="James T.Y."/>
            <person name="O'Malley M.A."/>
            <person name="Stajich J.E."/>
            <person name="Spatafora J.W."/>
            <person name="Visel A."/>
            <person name="Grigoriev I.V."/>
        </authorList>
    </citation>
    <scope>NUCLEOTIDE SEQUENCE [LARGE SCALE GENOMIC DNA]</scope>
    <source>
        <strain evidence="4 5">S4</strain>
    </source>
</reference>
<reference evidence="4 5" key="1">
    <citation type="submission" date="2016-08" db="EMBL/GenBank/DDBJ databases">
        <title>A Parts List for Fungal Cellulosomes Revealed by Comparative Genomics.</title>
        <authorList>
            <consortium name="DOE Joint Genome Institute"/>
            <person name="Haitjema C.H."/>
            <person name="Gilmore S.P."/>
            <person name="Henske J.K."/>
            <person name="Solomon K.V."/>
            <person name="De Groot R."/>
            <person name="Kuo A."/>
            <person name="Mondo S.J."/>
            <person name="Salamov A.A."/>
            <person name="Labutti K."/>
            <person name="Zhao Z."/>
            <person name="Chiniquy J."/>
            <person name="Barry K."/>
            <person name="Brewer H.M."/>
            <person name="Purvine S.O."/>
            <person name="Wright A.T."/>
            <person name="Boxma B."/>
            <person name="Van Alen T."/>
            <person name="Hackstein J.H."/>
            <person name="Baker S.E."/>
            <person name="Grigoriev I.V."/>
            <person name="O'Malley M.A."/>
        </authorList>
    </citation>
    <scope>NUCLEOTIDE SEQUENCE [LARGE SCALE GENOMIC DNA]</scope>
    <source>
        <strain evidence="4 5">S4</strain>
    </source>
</reference>
<evidence type="ECO:0000313" key="5">
    <source>
        <dbReference type="Proteomes" id="UP000193944"/>
    </source>
</evidence>
<dbReference type="SUPFAM" id="SSF56300">
    <property type="entry name" value="Metallo-dependent phosphatases"/>
    <property type="match status" value="1"/>
</dbReference>
<feature type="compositionally biased region" description="Low complexity" evidence="1">
    <location>
        <begin position="30"/>
        <end position="48"/>
    </location>
</feature>
<feature type="region of interest" description="Disordered" evidence="1">
    <location>
        <begin position="410"/>
        <end position="433"/>
    </location>
</feature>
<dbReference type="AlphaFoldDB" id="A0A1Y1XFK3"/>
<feature type="domain" description="Calcineurin-like phosphoesterase" evidence="3">
    <location>
        <begin position="89"/>
        <end position="257"/>
    </location>
</feature>
<dbReference type="OrthoDB" id="5597180at2759"/>
<feature type="region of interest" description="Disordered" evidence="1">
    <location>
        <begin position="30"/>
        <end position="49"/>
    </location>
</feature>
<dbReference type="Pfam" id="PF00149">
    <property type="entry name" value="Metallophos"/>
    <property type="match status" value="1"/>
</dbReference>
<dbReference type="InterPro" id="IPR029052">
    <property type="entry name" value="Metallo-depent_PP-like"/>
</dbReference>
<protein>
    <recommendedName>
        <fullName evidence="3">Calcineurin-like phosphoesterase domain-containing protein</fullName>
    </recommendedName>
</protein>
<feature type="compositionally biased region" description="Low complexity" evidence="1">
    <location>
        <begin position="416"/>
        <end position="433"/>
    </location>
</feature>
<keyword evidence="2" id="KW-0812">Transmembrane</keyword>
<dbReference type="EMBL" id="MCFG01000051">
    <property type="protein sequence ID" value="ORX84497.1"/>
    <property type="molecule type" value="Genomic_DNA"/>
</dbReference>
<dbReference type="Gene3D" id="3.60.21.10">
    <property type="match status" value="1"/>
</dbReference>
<dbReference type="GO" id="GO:0016787">
    <property type="term" value="F:hydrolase activity"/>
    <property type="evidence" value="ECO:0007669"/>
    <property type="project" value="InterPro"/>
</dbReference>
<keyword evidence="2" id="KW-1133">Transmembrane helix</keyword>
<organism evidence="4 5">
    <name type="scientific">Anaeromyces robustus</name>
    <dbReference type="NCBI Taxonomy" id="1754192"/>
    <lineage>
        <taxon>Eukaryota</taxon>
        <taxon>Fungi</taxon>
        <taxon>Fungi incertae sedis</taxon>
        <taxon>Chytridiomycota</taxon>
        <taxon>Chytridiomycota incertae sedis</taxon>
        <taxon>Neocallimastigomycetes</taxon>
        <taxon>Neocallimastigales</taxon>
        <taxon>Neocallimastigaceae</taxon>
        <taxon>Anaeromyces</taxon>
    </lineage>
</organism>
<feature type="transmembrane region" description="Helical" evidence="2">
    <location>
        <begin position="442"/>
        <end position="462"/>
    </location>
</feature>
<dbReference type="InterPro" id="IPR004843">
    <property type="entry name" value="Calcineurin-like_PHP"/>
</dbReference>
<evidence type="ECO:0000313" key="4">
    <source>
        <dbReference type="EMBL" id="ORX84497.1"/>
    </source>
</evidence>
<keyword evidence="2" id="KW-0472">Membrane</keyword>
<evidence type="ECO:0000256" key="2">
    <source>
        <dbReference type="SAM" id="Phobius"/>
    </source>
</evidence>
<evidence type="ECO:0000259" key="3">
    <source>
        <dbReference type="Pfam" id="PF00149"/>
    </source>
</evidence>